<keyword evidence="8 16" id="KW-0472">Membrane</keyword>
<evidence type="ECO:0000256" key="6">
    <source>
        <dbReference type="ARBA" id="ARBA00022984"/>
    </source>
</evidence>
<evidence type="ECO:0000256" key="16">
    <source>
        <dbReference type="SAM" id="Phobius"/>
    </source>
</evidence>
<accession>A0A2H0UJ66</accession>
<evidence type="ECO:0000256" key="7">
    <source>
        <dbReference type="ARBA" id="ARBA00022989"/>
    </source>
</evidence>
<feature type="transmembrane region" description="Helical" evidence="16">
    <location>
        <begin position="12"/>
        <end position="36"/>
    </location>
</feature>
<dbReference type="Proteomes" id="UP000230706">
    <property type="component" value="Unassembled WGS sequence"/>
</dbReference>
<evidence type="ECO:0000256" key="14">
    <source>
        <dbReference type="ARBA" id="ARBA00044770"/>
    </source>
</evidence>
<dbReference type="PANTHER" id="PTHR30474">
    <property type="entry name" value="CELL CYCLE PROTEIN"/>
    <property type="match status" value="1"/>
</dbReference>
<keyword evidence="2" id="KW-0328">Glycosyltransferase</keyword>
<dbReference type="InterPro" id="IPR001182">
    <property type="entry name" value="FtsW/RodA"/>
</dbReference>
<comment type="subcellular location">
    <subcellularLocation>
        <location evidence="1">Membrane</location>
        <topology evidence="1">Multi-pass membrane protein</topology>
    </subcellularLocation>
</comment>
<comment type="catalytic activity">
    <reaction evidence="15">
        <text>[GlcNAc-(1-&gt;4)-Mur2Ac(oyl-L-Ala-gamma-D-Glu-L-Lys-D-Ala-D-Ala)](n)-di-trans,octa-cis-undecaprenyl diphosphate + beta-D-GlcNAc-(1-&gt;4)-Mur2Ac(oyl-L-Ala-gamma-D-Glu-L-Lys-D-Ala-D-Ala)-di-trans,octa-cis-undecaprenyl diphosphate = [GlcNAc-(1-&gt;4)-Mur2Ac(oyl-L-Ala-gamma-D-Glu-L-Lys-D-Ala-D-Ala)](n+1)-di-trans,octa-cis-undecaprenyl diphosphate + di-trans,octa-cis-undecaprenyl diphosphate + H(+)</text>
        <dbReference type="Rhea" id="RHEA:23708"/>
        <dbReference type="Rhea" id="RHEA-COMP:9602"/>
        <dbReference type="Rhea" id="RHEA-COMP:9603"/>
        <dbReference type="ChEBI" id="CHEBI:15378"/>
        <dbReference type="ChEBI" id="CHEBI:58405"/>
        <dbReference type="ChEBI" id="CHEBI:60033"/>
        <dbReference type="ChEBI" id="CHEBI:78435"/>
        <dbReference type="EC" id="2.4.99.28"/>
    </reaction>
</comment>
<keyword evidence="6" id="KW-0573">Peptidoglycan synthesis</keyword>
<evidence type="ECO:0000256" key="12">
    <source>
        <dbReference type="ARBA" id="ARBA00041185"/>
    </source>
</evidence>
<name>A0A2H0UJ66_9BACT</name>
<feature type="transmembrane region" description="Helical" evidence="16">
    <location>
        <begin position="266"/>
        <end position="291"/>
    </location>
</feature>
<protein>
    <recommendedName>
        <fullName evidence="12">Probable peptidoglycan glycosyltransferase FtsW</fullName>
        <ecNumber evidence="14">2.4.99.28</ecNumber>
    </recommendedName>
    <alternativeName>
        <fullName evidence="13">Cell division protein FtsW</fullName>
    </alternativeName>
    <alternativeName>
        <fullName evidence="10">Cell wall polymerase</fullName>
    </alternativeName>
    <alternativeName>
        <fullName evidence="9">Peptidoglycan polymerase</fullName>
    </alternativeName>
</protein>
<evidence type="ECO:0000256" key="15">
    <source>
        <dbReference type="ARBA" id="ARBA00049902"/>
    </source>
</evidence>
<dbReference type="GO" id="GO:0009252">
    <property type="term" value="P:peptidoglycan biosynthetic process"/>
    <property type="evidence" value="ECO:0007669"/>
    <property type="project" value="UniProtKB-KW"/>
</dbReference>
<evidence type="ECO:0000256" key="2">
    <source>
        <dbReference type="ARBA" id="ARBA00022676"/>
    </source>
</evidence>
<evidence type="ECO:0000256" key="4">
    <source>
        <dbReference type="ARBA" id="ARBA00022692"/>
    </source>
</evidence>
<evidence type="ECO:0000256" key="5">
    <source>
        <dbReference type="ARBA" id="ARBA00022960"/>
    </source>
</evidence>
<evidence type="ECO:0000256" key="1">
    <source>
        <dbReference type="ARBA" id="ARBA00004141"/>
    </source>
</evidence>
<evidence type="ECO:0000256" key="13">
    <source>
        <dbReference type="ARBA" id="ARBA00041418"/>
    </source>
</evidence>
<dbReference type="Pfam" id="PF01098">
    <property type="entry name" value="FTSW_RODA_SPOVE"/>
    <property type="match status" value="1"/>
</dbReference>
<feature type="transmembrane region" description="Helical" evidence="16">
    <location>
        <begin position="75"/>
        <end position="92"/>
    </location>
</feature>
<evidence type="ECO:0000313" key="18">
    <source>
        <dbReference type="Proteomes" id="UP000230706"/>
    </source>
</evidence>
<dbReference type="GO" id="GO:0051301">
    <property type="term" value="P:cell division"/>
    <property type="evidence" value="ECO:0007669"/>
    <property type="project" value="InterPro"/>
</dbReference>
<keyword evidence="4 16" id="KW-0812">Transmembrane</keyword>
<dbReference type="GO" id="GO:0032153">
    <property type="term" value="C:cell division site"/>
    <property type="evidence" value="ECO:0007669"/>
    <property type="project" value="TreeGrafter"/>
</dbReference>
<evidence type="ECO:0000313" key="17">
    <source>
        <dbReference type="EMBL" id="PIR86439.1"/>
    </source>
</evidence>
<dbReference type="GO" id="GO:0015648">
    <property type="term" value="F:lipid-linked peptidoglycan transporter activity"/>
    <property type="evidence" value="ECO:0007669"/>
    <property type="project" value="TreeGrafter"/>
</dbReference>
<dbReference type="GO" id="GO:0005886">
    <property type="term" value="C:plasma membrane"/>
    <property type="evidence" value="ECO:0007669"/>
    <property type="project" value="TreeGrafter"/>
</dbReference>
<evidence type="ECO:0000256" key="8">
    <source>
        <dbReference type="ARBA" id="ARBA00023136"/>
    </source>
</evidence>
<feature type="transmembrane region" description="Helical" evidence="16">
    <location>
        <begin position="191"/>
        <end position="210"/>
    </location>
</feature>
<feature type="transmembrane region" description="Helical" evidence="16">
    <location>
        <begin position="42"/>
        <end position="63"/>
    </location>
</feature>
<feature type="transmembrane region" description="Helical" evidence="16">
    <location>
        <begin position="143"/>
        <end position="161"/>
    </location>
</feature>
<evidence type="ECO:0000256" key="9">
    <source>
        <dbReference type="ARBA" id="ARBA00032370"/>
    </source>
</evidence>
<keyword evidence="7 16" id="KW-1133">Transmembrane helix</keyword>
<feature type="transmembrane region" description="Helical" evidence="16">
    <location>
        <begin position="338"/>
        <end position="361"/>
    </location>
</feature>
<comment type="similarity">
    <text evidence="11">Belongs to the SEDS family. FtsW subfamily.</text>
</comment>
<sequence>MLKVRNSTDRFLMFFTGALIVAGFFIFASASLGILARSNISVFSVAINHVIIGIFGGIFIAYIASKINYRVWKKWAPHLFIISAILTALVFIPGLGLESGGGKRWLLLGPFSFQPGETLKIGTILMLAFYFSKYRTRLDDWRYGIGALLALLIIPASILLLQPDTGTFIVIAVSAMAMFLSAGAKWRHIAVLIIIALLGLSILMYARPYVLDRFTSFLNPFSDPQGSSYQVRQSLIAVGSGGTFGRGFGQSIQKFSYLPEPMSDSIFAVAAEEFGFIGSVTILGLFIGFASRGFSVAARAPDYFGAILATGITTYIVGQAFINIAAMLNLAPLTGIPLIFISQGGTAMLIALGSVGILLNISRYARGK</sequence>
<reference evidence="18" key="1">
    <citation type="submission" date="2017-09" db="EMBL/GenBank/DDBJ databases">
        <title>Depth-based differentiation of microbial function through sediment-hosted aquifers and enrichment of novel symbionts in the deep terrestrial subsurface.</title>
        <authorList>
            <person name="Probst A.J."/>
            <person name="Ladd B."/>
            <person name="Jarett J.K."/>
            <person name="Geller-Mcgrath D.E."/>
            <person name="Sieber C.M.K."/>
            <person name="Emerson J.B."/>
            <person name="Anantharaman K."/>
            <person name="Thomas B.C."/>
            <person name="Malmstrom R."/>
            <person name="Stieglmeier M."/>
            <person name="Klingl A."/>
            <person name="Woyke T."/>
            <person name="Ryan C.M."/>
            <person name="Banfield J.F."/>
        </authorList>
    </citation>
    <scope>NUCLEOTIDE SEQUENCE [LARGE SCALE GENOMIC DNA]</scope>
</reference>
<dbReference type="GO" id="GO:0008955">
    <property type="term" value="F:peptidoglycan glycosyltransferase activity"/>
    <property type="evidence" value="ECO:0007669"/>
    <property type="project" value="UniProtKB-EC"/>
</dbReference>
<dbReference type="PANTHER" id="PTHR30474:SF2">
    <property type="entry name" value="PEPTIDOGLYCAN GLYCOSYLTRANSFERASE FTSW-RELATED"/>
    <property type="match status" value="1"/>
</dbReference>
<dbReference type="EC" id="2.4.99.28" evidence="14"/>
<dbReference type="EMBL" id="PFBF01000018">
    <property type="protein sequence ID" value="PIR86439.1"/>
    <property type="molecule type" value="Genomic_DNA"/>
</dbReference>
<organism evidence="17 18">
    <name type="scientific">Candidatus Kaiserbacteria bacterium CG10_big_fil_rev_8_21_14_0_10_43_70</name>
    <dbReference type="NCBI Taxonomy" id="1974605"/>
    <lineage>
        <taxon>Bacteria</taxon>
        <taxon>Candidatus Kaiseribacteriota</taxon>
    </lineage>
</organism>
<feature type="transmembrane region" description="Helical" evidence="16">
    <location>
        <begin position="167"/>
        <end position="184"/>
    </location>
</feature>
<dbReference type="AlphaFoldDB" id="A0A2H0UJ66"/>
<evidence type="ECO:0000256" key="10">
    <source>
        <dbReference type="ARBA" id="ARBA00033270"/>
    </source>
</evidence>
<proteinExistence type="inferred from homology"/>
<dbReference type="GO" id="GO:0008360">
    <property type="term" value="P:regulation of cell shape"/>
    <property type="evidence" value="ECO:0007669"/>
    <property type="project" value="UniProtKB-KW"/>
</dbReference>
<feature type="transmembrane region" description="Helical" evidence="16">
    <location>
        <begin position="112"/>
        <end position="131"/>
    </location>
</feature>
<comment type="caution">
    <text evidence="17">The sequence shown here is derived from an EMBL/GenBank/DDBJ whole genome shotgun (WGS) entry which is preliminary data.</text>
</comment>
<evidence type="ECO:0000256" key="11">
    <source>
        <dbReference type="ARBA" id="ARBA00038053"/>
    </source>
</evidence>
<evidence type="ECO:0000256" key="3">
    <source>
        <dbReference type="ARBA" id="ARBA00022679"/>
    </source>
</evidence>
<keyword evidence="5" id="KW-0133">Cell shape</keyword>
<feature type="transmembrane region" description="Helical" evidence="16">
    <location>
        <begin position="303"/>
        <end position="326"/>
    </location>
</feature>
<gene>
    <name evidence="17" type="ORF">COU13_00970</name>
</gene>
<keyword evidence="3" id="KW-0808">Transferase</keyword>